<feature type="transmembrane region" description="Helical" evidence="7">
    <location>
        <begin position="322"/>
        <end position="355"/>
    </location>
</feature>
<comment type="similarity">
    <text evidence="6">Belongs to the ABC-4 integral membrane protein family.</text>
</comment>
<keyword evidence="5 7" id="KW-0472">Membrane</keyword>
<accession>A0A951QIX4</accession>
<gene>
    <name evidence="10" type="ORF">KME60_04680</name>
</gene>
<dbReference type="PANTHER" id="PTHR30572">
    <property type="entry name" value="MEMBRANE COMPONENT OF TRANSPORTER-RELATED"/>
    <property type="match status" value="1"/>
</dbReference>
<evidence type="ECO:0000313" key="10">
    <source>
        <dbReference type="EMBL" id="MBW4666741.1"/>
    </source>
</evidence>
<feature type="transmembrane region" description="Helical" evidence="7">
    <location>
        <begin position="21"/>
        <end position="42"/>
    </location>
</feature>
<keyword evidence="4 7" id="KW-1133">Transmembrane helix</keyword>
<name>A0A951QIX4_9CYAN</name>
<evidence type="ECO:0000256" key="1">
    <source>
        <dbReference type="ARBA" id="ARBA00004651"/>
    </source>
</evidence>
<comment type="caution">
    <text evidence="10">The sequence shown here is derived from an EMBL/GenBank/DDBJ whole genome shotgun (WGS) entry which is preliminary data.</text>
</comment>
<reference evidence="10" key="2">
    <citation type="journal article" date="2022" name="Microbiol. Resour. Announc.">
        <title>Metagenome Sequencing to Explore Phylogenomics of Terrestrial Cyanobacteria.</title>
        <authorList>
            <person name="Ward R.D."/>
            <person name="Stajich J.E."/>
            <person name="Johansen J.R."/>
            <person name="Huntemann M."/>
            <person name="Clum A."/>
            <person name="Foster B."/>
            <person name="Foster B."/>
            <person name="Roux S."/>
            <person name="Palaniappan K."/>
            <person name="Varghese N."/>
            <person name="Mukherjee S."/>
            <person name="Reddy T.B.K."/>
            <person name="Daum C."/>
            <person name="Copeland A."/>
            <person name="Chen I.A."/>
            <person name="Ivanova N.N."/>
            <person name="Kyrpides N.C."/>
            <person name="Shapiro N."/>
            <person name="Eloe-Fadrosh E.A."/>
            <person name="Pietrasiak N."/>
        </authorList>
    </citation>
    <scope>NUCLEOTIDE SEQUENCE</scope>
    <source>
        <strain evidence="10">GSE-NOS-MK-12-04C</strain>
    </source>
</reference>
<keyword evidence="3 7" id="KW-0812">Transmembrane</keyword>
<sequence length="401" mass="41943">MNIVESIKMAVKTLAANKLRSSLTMLGIIIGNSSVIAMIGIGQGVQNYTLAQLESYGPNLLNVFPGSEDTEGFIAEEPKLVLSDAEAIITQAPAVKKVAPQISSRLAISYQNLSTQANITGTTPDFLYVRNATVVNGRFFNLSEQTQNALVVVLGSDPARKLFNSNNPIGKEVQINNISFQVIGVMKSKGSVGGMNQDDVVYIPIATMATQVDGRISPYGIPIDSIEVSAKDKQSISAASFQITNLLTRRHGKKDFSITANKSFQDLVSQITGTLSLLLAAIASISLLVGGIGIMNIMLVSVTERTQEIGLRKAIGATQQAILSQFLIEAVILSVTGGLIGTGIGIGGTIIVGLLTPLKPGVSATAIALAVGVSGSIGLIFGVVPARRAAQLDPIVALRSA</sequence>
<evidence type="ECO:0000313" key="11">
    <source>
        <dbReference type="Proteomes" id="UP000729701"/>
    </source>
</evidence>
<evidence type="ECO:0000256" key="3">
    <source>
        <dbReference type="ARBA" id="ARBA00022692"/>
    </source>
</evidence>
<dbReference type="Pfam" id="PF12704">
    <property type="entry name" value="MacB_PCD"/>
    <property type="match status" value="1"/>
</dbReference>
<proteinExistence type="inferred from homology"/>
<dbReference type="GO" id="GO:0005886">
    <property type="term" value="C:plasma membrane"/>
    <property type="evidence" value="ECO:0007669"/>
    <property type="project" value="UniProtKB-SubCell"/>
</dbReference>
<protein>
    <submittedName>
        <fullName evidence="10">ABC transporter permease</fullName>
    </submittedName>
</protein>
<keyword evidence="2" id="KW-1003">Cell membrane</keyword>
<dbReference type="EMBL" id="JAHHGZ010000004">
    <property type="protein sequence ID" value="MBW4666741.1"/>
    <property type="molecule type" value="Genomic_DNA"/>
</dbReference>
<dbReference type="GO" id="GO:0022857">
    <property type="term" value="F:transmembrane transporter activity"/>
    <property type="evidence" value="ECO:0007669"/>
    <property type="project" value="TreeGrafter"/>
</dbReference>
<dbReference type="InterPro" id="IPR050250">
    <property type="entry name" value="Macrolide_Exporter_MacB"/>
</dbReference>
<evidence type="ECO:0000259" key="9">
    <source>
        <dbReference type="Pfam" id="PF12704"/>
    </source>
</evidence>
<dbReference type="InterPro" id="IPR025857">
    <property type="entry name" value="MacB_PCD"/>
</dbReference>
<dbReference type="Proteomes" id="UP000729701">
    <property type="component" value="Unassembled WGS sequence"/>
</dbReference>
<evidence type="ECO:0000256" key="2">
    <source>
        <dbReference type="ARBA" id="ARBA00022475"/>
    </source>
</evidence>
<dbReference type="InterPro" id="IPR003838">
    <property type="entry name" value="ABC3_permease_C"/>
</dbReference>
<feature type="domain" description="ABC3 transporter permease C-terminal" evidence="8">
    <location>
        <begin position="281"/>
        <end position="394"/>
    </location>
</feature>
<evidence type="ECO:0000256" key="6">
    <source>
        <dbReference type="ARBA" id="ARBA00038076"/>
    </source>
</evidence>
<comment type="subcellular location">
    <subcellularLocation>
        <location evidence="1">Cell membrane</location>
        <topology evidence="1">Multi-pass membrane protein</topology>
    </subcellularLocation>
</comment>
<feature type="domain" description="MacB-like periplasmic core" evidence="9">
    <location>
        <begin position="21"/>
        <end position="245"/>
    </location>
</feature>
<dbReference type="AlphaFoldDB" id="A0A951QIX4"/>
<evidence type="ECO:0000256" key="7">
    <source>
        <dbReference type="SAM" id="Phobius"/>
    </source>
</evidence>
<dbReference type="PANTHER" id="PTHR30572:SF4">
    <property type="entry name" value="ABC TRANSPORTER PERMEASE YTRF"/>
    <property type="match status" value="1"/>
</dbReference>
<evidence type="ECO:0000256" key="5">
    <source>
        <dbReference type="ARBA" id="ARBA00023136"/>
    </source>
</evidence>
<dbReference type="Pfam" id="PF02687">
    <property type="entry name" value="FtsX"/>
    <property type="match status" value="1"/>
</dbReference>
<reference evidence="10" key="1">
    <citation type="submission" date="2021-05" db="EMBL/GenBank/DDBJ databases">
        <authorList>
            <person name="Pietrasiak N."/>
            <person name="Ward R."/>
            <person name="Stajich J.E."/>
            <person name="Kurbessoian T."/>
        </authorList>
    </citation>
    <scope>NUCLEOTIDE SEQUENCE</scope>
    <source>
        <strain evidence="10">GSE-NOS-MK-12-04C</strain>
    </source>
</reference>
<evidence type="ECO:0000259" key="8">
    <source>
        <dbReference type="Pfam" id="PF02687"/>
    </source>
</evidence>
<feature type="transmembrane region" description="Helical" evidence="7">
    <location>
        <begin position="277"/>
        <end position="302"/>
    </location>
</feature>
<evidence type="ECO:0000256" key="4">
    <source>
        <dbReference type="ARBA" id="ARBA00022989"/>
    </source>
</evidence>
<feature type="transmembrane region" description="Helical" evidence="7">
    <location>
        <begin position="361"/>
        <end position="384"/>
    </location>
</feature>
<organism evidence="10 11">
    <name type="scientific">Cyanomargarita calcarea GSE-NOS-MK-12-04C</name>
    <dbReference type="NCBI Taxonomy" id="2839659"/>
    <lineage>
        <taxon>Bacteria</taxon>
        <taxon>Bacillati</taxon>
        <taxon>Cyanobacteriota</taxon>
        <taxon>Cyanophyceae</taxon>
        <taxon>Nostocales</taxon>
        <taxon>Cyanomargaritaceae</taxon>
        <taxon>Cyanomargarita</taxon>
    </lineage>
</organism>